<keyword evidence="4" id="KW-1185">Reference proteome</keyword>
<evidence type="ECO:0000313" key="2">
    <source>
        <dbReference type="EMBL" id="QPK23250.1"/>
    </source>
</evidence>
<gene>
    <name evidence="2" type="ORF">F126LOC_016625</name>
    <name evidence="1" type="ORF">H4F48_20470</name>
</gene>
<sequence length="178" mass="20708">MTKLKPMIPVRDENGWWTHPDFPENDESWTINHFHKWAEDNNFDIEIVFLENEIGFEKTKERYWEVGASDCEGWEPTPPNGDGWFIVSIHDTQDGPVCIWLRNKIRRKEDKELINVIKKITEITAITTCVGCGCDDNHACVNEYHEVCHWLRVNRNTGLGVCSQCAEFIDADIDSVRK</sequence>
<proteinExistence type="predicted"/>
<dbReference type="EMBL" id="CP065031">
    <property type="protein sequence ID" value="QPK23250.1"/>
    <property type="molecule type" value="Genomic_DNA"/>
</dbReference>
<protein>
    <submittedName>
        <fullName evidence="2">Uncharacterized protein</fullName>
    </submittedName>
</protein>
<evidence type="ECO:0000313" key="3">
    <source>
        <dbReference type="Proteomes" id="UP000269351"/>
    </source>
</evidence>
<reference evidence="1 4" key="1">
    <citation type="submission" date="2020-07" db="EMBL/GenBank/DDBJ databases">
        <title>A pangenomic view of the genus Pectobacterium provides insights into genome organization, phylogeny, and virulence.</title>
        <authorList>
            <person name="Jonkheer E."/>
            <person name="Brankovics B."/>
            <person name="Houwers I."/>
            <person name="Van Der Wolf J."/>
            <person name="Bonants P."/>
            <person name="Vreeburg R."/>
            <person name="Bollema R."/>
            <person name="De Haan J."/>
            <person name="Berke L."/>
            <person name="De Ridder D."/>
            <person name="Smit S."/>
            <person name="Van Der Lee T.A.J."/>
        </authorList>
    </citation>
    <scope>NUCLEOTIDE SEQUENCE [LARGE SCALE GENOMIC DNA]</scope>
    <source>
        <strain evidence="1 4">NAK:384</strain>
    </source>
</reference>
<dbReference type="Proteomes" id="UP000762586">
    <property type="component" value="Unassembled WGS sequence"/>
</dbReference>
<dbReference type="EMBL" id="JACGET010000030">
    <property type="protein sequence ID" value="MBN3108439.1"/>
    <property type="molecule type" value="Genomic_DNA"/>
</dbReference>
<evidence type="ECO:0000313" key="4">
    <source>
        <dbReference type="Proteomes" id="UP000762586"/>
    </source>
</evidence>
<dbReference type="RefSeq" id="WP_185893728.1">
    <property type="nucleotide sequence ID" value="NZ_BSWF01000004.1"/>
</dbReference>
<reference evidence="2 3" key="2">
    <citation type="submission" date="2020-11" db="EMBL/GenBank/DDBJ databases">
        <title>Complete genome sequence of Pectobacterium brasiliense strain F126.</title>
        <authorList>
            <person name="Miroshnikov K."/>
            <person name="Vo T.N.H."/>
            <person name="Khodykina M.V."/>
            <person name="Kabanova A.P."/>
            <person name="Shneider M."/>
            <person name="Korzhenkov A."/>
            <person name="Toschakov S.V."/>
            <person name="Miroshnikov K.A."/>
            <person name="Ignatov A.N."/>
            <person name="Mikhailova Y.V."/>
            <person name="Shelenkov A."/>
            <person name="Yanushevich Y.G."/>
            <person name="Evseev P.V."/>
        </authorList>
    </citation>
    <scope>NUCLEOTIDE SEQUENCE [LARGE SCALE GENOMIC DNA]</scope>
    <source>
        <strain evidence="2 3">F126</strain>
    </source>
</reference>
<accession>A0A433NBI7</accession>
<organism evidence="2 3">
    <name type="scientific">Pectobacterium brasiliense</name>
    <dbReference type="NCBI Taxonomy" id="180957"/>
    <lineage>
        <taxon>Bacteria</taxon>
        <taxon>Pseudomonadati</taxon>
        <taxon>Pseudomonadota</taxon>
        <taxon>Gammaproteobacteria</taxon>
        <taxon>Enterobacterales</taxon>
        <taxon>Pectobacteriaceae</taxon>
        <taxon>Pectobacterium</taxon>
    </lineage>
</organism>
<evidence type="ECO:0000313" key="1">
    <source>
        <dbReference type="EMBL" id="MBN3108439.1"/>
    </source>
</evidence>
<name>A0A433NBI7_9GAMM</name>
<dbReference type="Proteomes" id="UP000269351">
    <property type="component" value="Chromosome"/>
</dbReference>
<dbReference type="AlphaFoldDB" id="A0A433NBI7"/>